<dbReference type="InterPro" id="IPR011006">
    <property type="entry name" value="CheY-like_superfamily"/>
</dbReference>
<dbReference type="InterPro" id="IPR001789">
    <property type="entry name" value="Sig_transdc_resp-reg_receiver"/>
</dbReference>
<dbReference type="InterPro" id="IPR039420">
    <property type="entry name" value="WalR-like"/>
</dbReference>
<feature type="domain" description="BON" evidence="6">
    <location>
        <begin position="258"/>
        <end position="328"/>
    </location>
</feature>
<keyword evidence="4" id="KW-0812">Transmembrane</keyword>
<dbReference type="Gene3D" id="3.40.50.2300">
    <property type="match status" value="1"/>
</dbReference>
<dbReference type="InterPro" id="IPR058245">
    <property type="entry name" value="NreC/VraR/RcsB-like_REC"/>
</dbReference>
<dbReference type="CDD" id="cd17535">
    <property type="entry name" value="REC_NarL-like"/>
    <property type="match status" value="1"/>
</dbReference>
<keyword evidence="8" id="KW-1185">Reference proteome</keyword>
<dbReference type="RefSeq" id="WP_229641716.1">
    <property type="nucleotide sequence ID" value="NZ_JADWDC010000048.1"/>
</dbReference>
<dbReference type="Proteomes" id="UP000729733">
    <property type="component" value="Unassembled WGS sequence"/>
</dbReference>
<feature type="transmembrane region" description="Helical" evidence="4">
    <location>
        <begin position="213"/>
        <end position="235"/>
    </location>
</feature>
<comment type="caution">
    <text evidence="2">Lacks conserved residue(s) required for the propagation of feature annotation.</text>
</comment>
<dbReference type="GO" id="GO:0000160">
    <property type="term" value="P:phosphorelay signal transduction system"/>
    <property type="evidence" value="ECO:0007669"/>
    <property type="project" value="InterPro"/>
</dbReference>
<evidence type="ECO:0000259" key="6">
    <source>
        <dbReference type="PROSITE" id="PS50914"/>
    </source>
</evidence>
<dbReference type="InterPro" id="IPR007055">
    <property type="entry name" value="BON_dom"/>
</dbReference>
<dbReference type="PROSITE" id="PS50110">
    <property type="entry name" value="RESPONSE_REGULATORY"/>
    <property type="match status" value="1"/>
</dbReference>
<keyword evidence="4" id="KW-0472">Membrane</keyword>
<keyword evidence="1" id="KW-0238">DNA-binding</keyword>
<protein>
    <submittedName>
        <fullName evidence="7">Response regulator</fullName>
    </submittedName>
</protein>
<proteinExistence type="predicted"/>
<dbReference type="EMBL" id="JADWDC010000048">
    <property type="protein sequence ID" value="MCC0178615.1"/>
    <property type="molecule type" value="Genomic_DNA"/>
</dbReference>
<accession>A0A964FG90</accession>
<dbReference type="AlphaFoldDB" id="A0A964FG90"/>
<dbReference type="PANTHER" id="PTHR43214">
    <property type="entry name" value="TWO-COMPONENT RESPONSE REGULATOR"/>
    <property type="match status" value="1"/>
</dbReference>
<dbReference type="SMART" id="SM00448">
    <property type="entry name" value="REC"/>
    <property type="match status" value="1"/>
</dbReference>
<feature type="coiled-coil region" evidence="3">
    <location>
        <begin position="171"/>
        <end position="205"/>
    </location>
</feature>
<keyword evidence="4" id="KW-1133">Transmembrane helix</keyword>
<dbReference type="Pfam" id="PF00072">
    <property type="entry name" value="Response_reg"/>
    <property type="match status" value="1"/>
</dbReference>
<evidence type="ECO:0000259" key="5">
    <source>
        <dbReference type="PROSITE" id="PS50110"/>
    </source>
</evidence>
<evidence type="ECO:0000256" key="3">
    <source>
        <dbReference type="SAM" id="Coils"/>
    </source>
</evidence>
<comment type="caution">
    <text evidence="7">The sequence shown here is derived from an EMBL/GenBank/DDBJ whole genome shotgun (WGS) entry which is preliminary data.</text>
</comment>
<sequence length="339" mass="37666">MIRILLVDDQKMVREALKVALEPEQDLEIVGTASNGIAAIKQVEQLQPDVVVMNMEMPGLDGAGATQQIANQFTKTKVLILTSYDSDEYVIKSLAMGAKGYLLKDSGTKDIAGAIRNINKGYTQISPGLLDKLLVYTDSGVVLSKMQGTVYRRLPNNSQPDRSTFKPQRTISSLQLISRQQQEEIVKLRRNLDNSQQELPKIKKSISTINKSMWVMILSWVVSLPLVVFCLYTLYNKTNSIRASMIPNERIGLNGEFSLSGIAERVAKEFKQDPALAGISTIYIAQEDDAIILTGKISDPDLLRRMENLAMEVTGVKKVYSSQVAIGSRRQKDLLEAQN</sequence>
<dbReference type="PANTHER" id="PTHR43214:SF43">
    <property type="entry name" value="TWO-COMPONENT RESPONSE REGULATOR"/>
    <property type="match status" value="1"/>
</dbReference>
<dbReference type="GO" id="GO:0003677">
    <property type="term" value="F:DNA binding"/>
    <property type="evidence" value="ECO:0007669"/>
    <property type="project" value="UniProtKB-KW"/>
</dbReference>
<keyword evidence="3" id="KW-0175">Coiled coil</keyword>
<reference evidence="7" key="1">
    <citation type="journal article" date="2021" name="Antonie Van Leeuwenhoek">
        <title>Draft genome and description of Waterburya agarophytonicola gen. nov. sp. nov. (Pleurocapsales, Cyanobacteria): a seaweed symbiont.</title>
        <authorList>
            <person name="Bonthond G."/>
            <person name="Shalygin S."/>
            <person name="Bayer T."/>
            <person name="Weinberger F."/>
        </authorList>
    </citation>
    <scope>NUCLEOTIDE SEQUENCE</scope>
    <source>
        <strain evidence="7">KI4</strain>
    </source>
</reference>
<dbReference type="PROSITE" id="PS50914">
    <property type="entry name" value="BON"/>
    <property type="match status" value="1"/>
</dbReference>
<evidence type="ECO:0000256" key="1">
    <source>
        <dbReference type="ARBA" id="ARBA00023125"/>
    </source>
</evidence>
<evidence type="ECO:0000313" key="8">
    <source>
        <dbReference type="Proteomes" id="UP000729733"/>
    </source>
</evidence>
<gene>
    <name evidence="7" type="ORF">I4641_16705</name>
</gene>
<organism evidence="7 8">
    <name type="scientific">Waterburya agarophytonicola KI4</name>
    <dbReference type="NCBI Taxonomy" id="2874699"/>
    <lineage>
        <taxon>Bacteria</taxon>
        <taxon>Bacillati</taxon>
        <taxon>Cyanobacteriota</taxon>
        <taxon>Cyanophyceae</taxon>
        <taxon>Pleurocapsales</taxon>
        <taxon>Hyellaceae</taxon>
        <taxon>Waterburya</taxon>
        <taxon>Waterburya agarophytonicola</taxon>
    </lineage>
</organism>
<name>A0A964FG90_9CYAN</name>
<evidence type="ECO:0000313" key="7">
    <source>
        <dbReference type="EMBL" id="MCC0178615.1"/>
    </source>
</evidence>
<dbReference type="SUPFAM" id="SSF52172">
    <property type="entry name" value="CheY-like"/>
    <property type="match status" value="1"/>
</dbReference>
<evidence type="ECO:0000256" key="2">
    <source>
        <dbReference type="PROSITE-ProRule" id="PRU00169"/>
    </source>
</evidence>
<feature type="domain" description="Response regulatory" evidence="5">
    <location>
        <begin position="3"/>
        <end position="119"/>
    </location>
</feature>
<evidence type="ECO:0000256" key="4">
    <source>
        <dbReference type="SAM" id="Phobius"/>
    </source>
</evidence>